<feature type="compositionally biased region" description="Polar residues" evidence="1">
    <location>
        <begin position="272"/>
        <end position="286"/>
    </location>
</feature>
<dbReference type="STRING" id="27835.A0A0N4XLY5"/>
<dbReference type="PANTHER" id="PTHR21459:SF2">
    <property type="entry name" value="PROTEIN CBG08968"/>
    <property type="match status" value="1"/>
</dbReference>
<evidence type="ECO:0000313" key="3">
    <source>
        <dbReference type="Proteomes" id="UP000271162"/>
    </source>
</evidence>
<gene>
    <name evidence="2" type="ORF">NBR_LOCUS3538</name>
</gene>
<proteinExistence type="predicted"/>
<reference evidence="4" key="1">
    <citation type="submission" date="2017-02" db="UniProtKB">
        <authorList>
            <consortium name="WormBaseParasite"/>
        </authorList>
    </citation>
    <scope>IDENTIFICATION</scope>
</reference>
<reference evidence="2 3" key="2">
    <citation type="submission" date="2018-11" db="EMBL/GenBank/DDBJ databases">
        <authorList>
            <consortium name="Pathogen Informatics"/>
        </authorList>
    </citation>
    <scope>NUCLEOTIDE SEQUENCE [LARGE SCALE GENOMIC DNA]</scope>
</reference>
<protein>
    <submittedName>
        <fullName evidence="4">LINE-1 type transposase domain-containing protein 1</fullName>
    </submittedName>
</protein>
<dbReference type="WBParaSite" id="NBR_0000353701-mRNA-1">
    <property type="protein sequence ID" value="NBR_0000353701-mRNA-1"/>
    <property type="gene ID" value="NBR_0000353701"/>
</dbReference>
<name>A0A0N4XLY5_NIPBR</name>
<evidence type="ECO:0000256" key="1">
    <source>
        <dbReference type="SAM" id="MobiDB-lite"/>
    </source>
</evidence>
<dbReference type="EMBL" id="UYSL01005410">
    <property type="protein sequence ID" value="VDL67127.1"/>
    <property type="molecule type" value="Genomic_DNA"/>
</dbReference>
<sequence length="286" mass="32714">MASQKKKAVASTSDEHMPLWAKLMIEHFETYSASIQSVFTEVRDRVKAIEETQDRILARLASIESRLGSTDGTSPMDKSVVYSTFVKFKADSKEIDEKARRIAWIGIGEQESEELTRRFDREILKEAVQTSGNDELIREFEKGRITSYRHPAGKPRGTGARGRIIKISLPNQELRNALLSHMRAGRQSLTRQFVHSFARRDYTSEELRLDRRLRKEAGERNAAEGKLMYIVRDFDIVKLKTPRELVVHRERSSSEGSATELSSEVRHGDNLSMLSQSRFRPTSSRA</sequence>
<accession>A0A0N4XLY5</accession>
<dbReference type="Proteomes" id="UP000271162">
    <property type="component" value="Unassembled WGS sequence"/>
</dbReference>
<dbReference type="PANTHER" id="PTHR21459">
    <property type="entry name" value="PROTEIN CBG08968"/>
    <property type="match status" value="1"/>
</dbReference>
<evidence type="ECO:0000313" key="4">
    <source>
        <dbReference type="WBParaSite" id="NBR_0000353701-mRNA-1"/>
    </source>
</evidence>
<feature type="region of interest" description="Disordered" evidence="1">
    <location>
        <begin position="247"/>
        <end position="286"/>
    </location>
</feature>
<dbReference type="AlphaFoldDB" id="A0A0N4XLY5"/>
<keyword evidence="3" id="KW-1185">Reference proteome</keyword>
<organism evidence="4">
    <name type="scientific">Nippostrongylus brasiliensis</name>
    <name type="common">Rat hookworm</name>
    <dbReference type="NCBI Taxonomy" id="27835"/>
    <lineage>
        <taxon>Eukaryota</taxon>
        <taxon>Metazoa</taxon>
        <taxon>Ecdysozoa</taxon>
        <taxon>Nematoda</taxon>
        <taxon>Chromadorea</taxon>
        <taxon>Rhabditida</taxon>
        <taxon>Rhabditina</taxon>
        <taxon>Rhabditomorpha</taxon>
        <taxon>Strongyloidea</taxon>
        <taxon>Heligmosomidae</taxon>
        <taxon>Nippostrongylus</taxon>
    </lineage>
</organism>
<evidence type="ECO:0000313" key="2">
    <source>
        <dbReference type="EMBL" id="VDL67127.1"/>
    </source>
</evidence>
<dbReference type="OMA" id="HFETYSA"/>